<evidence type="ECO:0000313" key="2">
    <source>
        <dbReference type="Proteomes" id="UP001164286"/>
    </source>
</evidence>
<evidence type="ECO:0000313" key="1">
    <source>
        <dbReference type="EMBL" id="KAI9638359.1"/>
    </source>
</evidence>
<protein>
    <submittedName>
        <fullName evidence="1">Uncharacterized protein</fullName>
    </submittedName>
</protein>
<gene>
    <name evidence="1" type="ORF">MKK02DRAFT_42746</name>
</gene>
<dbReference type="RefSeq" id="XP_052948136.1">
    <property type="nucleotide sequence ID" value="XM_053092138.1"/>
</dbReference>
<dbReference type="Proteomes" id="UP001164286">
    <property type="component" value="Unassembled WGS sequence"/>
</dbReference>
<keyword evidence="2" id="KW-1185">Reference proteome</keyword>
<name>A0AA38HEY9_9TREE</name>
<accession>A0AA38HEY9</accession>
<dbReference type="GeneID" id="77731343"/>
<sequence>MSSASGPLPSTGPNITDVIAVTAPPPYGTLHVSFYHPTHTLFIANDAASDLSAKLTGAAEGTAHRARLQTAFSNLTEFAKNSLVNHTGAGVIPDTPIGVTAYDISQVHQYYPDEDLTSAVFSGQADQATSVAPHSAPAQNLTVYMNSVATPGDNPFLLTVDDPQRHSGFSASNVTWNGHIARVVVAAGSPDTYVFNNFLMAHALGVAEDDIVSGNYTLAPYDAHMMTSDGVSLAQHANTLFEILSRNDESGIVRPILQRTQRLQLRPIQLFDDHKREAVVSNLAEGGETAA</sequence>
<dbReference type="EMBL" id="JAKWFO010000003">
    <property type="protein sequence ID" value="KAI9638359.1"/>
    <property type="molecule type" value="Genomic_DNA"/>
</dbReference>
<organism evidence="1 2">
    <name type="scientific">Dioszegia hungarica</name>
    <dbReference type="NCBI Taxonomy" id="4972"/>
    <lineage>
        <taxon>Eukaryota</taxon>
        <taxon>Fungi</taxon>
        <taxon>Dikarya</taxon>
        <taxon>Basidiomycota</taxon>
        <taxon>Agaricomycotina</taxon>
        <taxon>Tremellomycetes</taxon>
        <taxon>Tremellales</taxon>
        <taxon>Bulleribasidiaceae</taxon>
        <taxon>Dioszegia</taxon>
    </lineage>
</organism>
<comment type="caution">
    <text evidence="1">The sequence shown here is derived from an EMBL/GenBank/DDBJ whole genome shotgun (WGS) entry which is preliminary data.</text>
</comment>
<proteinExistence type="predicted"/>
<reference evidence="1" key="1">
    <citation type="journal article" date="2022" name="G3 (Bethesda)">
        <title>High quality genome of the basidiomycete yeast Dioszegia hungarica PDD-24b-2 isolated from cloud water.</title>
        <authorList>
            <person name="Jarrige D."/>
            <person name="Haridas S."/>
            <person name="Bleykasten-Grosshans C."/>
            <person name="Joly M."/>
            <person name="Nadalig T."/>
            <person name="Sancelme M."/>
            <person name="Vuilleumier S."/>
            <person name="Grigoriev I.V."/>
            <person name="Amato P."/>
            <person name="Bringel F."/>
        </authorList>
    </citation>
    <scope>NUCLEOTIDE SEQUENCE</scope>
    <source>
        <strain evidence="1">PDD-24b-2</strain>
    </source>
</reference>
<dbReference type="AlphaFoldDB" id="A0AA38HEY9"/>